<dbReference type="InterPro" id="IPR018108">
    <property type="entry name" value="MCP_transmembrane"/>
</dbReference>
<keyword evidence="12" id="KW-0804">Transcription</keyword>
<feature type="region of interest" description="Disordered" evidence="15">
    <location>
        <begin position="1295"/>
        <end position="1322"/>
    </location>
</feature>
<feature type="repeat" description="Solcar" evidence="14">
    <location>
        <begin position="558"/>
        <end position="643"/>
    </location>
</feature>
<feature type="compositionally biased region" description="Pro residues" evidence="15">
    <location>
        <begin position="110"/>
        <end position="122"/>
    </location>
</feature>
<dbReference type="InterPro" id="IPR002067">
    <property type="entry name" value="MCP"/>
</dbReference>
<reference evidence="18" key="1">
    <citation type="submission" date="2015-04" db="UniProtKB">
        <authorList>
            <consortium name="EnsemblPlants"/>
        </authorList>
    </citation>
    <scope>IDENTIFICATION</scope>
</reference>
<evidence type="ECO:0000256" key="13">
    <source>
        <dbReference type="ARBA" id="ARBA00023242"/>
    </source>
</evidence>
<keyword evidence="5 14" id="KW-0812">Transmembrane</keyword>
<comment type="similarity">
    <text evidence="3">Belongs to the mitochondrial carrier (TC 2.A.29) family.</text>
</comment>
<evidence type="ECO:0000256" key="4">
    <source>
        <dbReference type="ARBA" id="ARBA00022448"/>
    </source>
</evidence>
<dbReference type="STRING" id="40148.A0A0E0BMK1"/>
<evidence type="ECO:0000256" key="2">
    <source>
        <dbReference type="ARBA" id="ARBA00004448"/>
    </source>
</evidence>
<dbReference type="Gramene" id="OGLUM12G00050.3">
    <property type="protein sequence ID" value="OGLUM12G00050.3"/>
    <property type="gene ID" value="OGLUM12G00050"/>
</dbReference>
<dbReference type="PRINTS" id="PR00926">
    <property type="entry name" value="MITOCARRIER"/>
</dbReference>
<keyword evidence="7" id="KW-0106">Calcium</keyword>
<feature type="compositionally biased region" description="Basic and acidic residues" evidence="15">
    <location>
        <begin position="1295"/>
        <end position="1315"/>
    </location>
</feature>
<dbReference type="eggNOG" id="KOG0768">
    <property type="taxonomic scope" value="Eukaryota"/>
</dbReference>
<evidence type="ECO:0000256" key="10">
    <source>
        <dbReference type="ARBA" id="ARBA00023125"/>
    </source>
</evidence>
<protein>
    <recommendedName>
        <fullName evidence="20">WRKY domain-containing protein</fullName>
    </recommendedName>
</protein>
<dbReference type="EnsemblPlants" id="OGLUM12G00050.3">
    <property type="protein sequence ID" value="OGLUM12G00050.3"/>
    <property type="gene ID" value="OGLUM12G00050"/>
</dbReference>
<keyword evidence="6" id="KW-0677">Repeat</keyword>
<feature type="domain" description="WRKY" evidence="17">
    <location>
        <begin position="1592"/>
        <end position="1656"/>
    </location>
</feature>
<evidence type="ECO:0000256" key="3">
    <source>
        <dbReference type="ARBA" id="ARBA00006375"/>
    </source>
</evidence>
<evidence type="ECO:0000256" key="11">
    <source>
        <dbReference type="ARBA" id="ARBA00023136"/>
    </source>
</evidence>
<dbReference type="GO" id="GO:0005743">
    <property type="term" value="C:mitochondrial inner membrane"/>
    <property type="evidence" value="ECO:0007669"/>
    <property type="project" value="UniProtKB-SubCell"/>
</dbReference>
<dbReference type="FunFam" id="1.10.238.10:FF:000196">
    <property type="entry name" value="Mitochondrial substrate carrier family protein"/>
    <property type="match status" value="1"/>
</dbReference>
<dbReference type="InterPro" id="IPR003657">
    <property type="entry name" value="WRKY_dom"/>
</dbReference>
<dbReference type="Gene3D" id="1.50.40.10">
    <property type="entry name" value="Mitochondrial carrier domain"/>
    <property type="match status" value="1"/>
</dbReference>
<feature type="region of interest" description="Disordered" evidence="15">
    <location>
        <begin position="940"/>
        <end position="969"/>
    </location>
</feature>
<sequence length="1732" mass="188143">MSRSEHPMVAAARAALAHLQLPLPPAPAGSNMDHHLLPHFLHRSPPSPCFLLLRTQHKPKPPQPQLHLLLCTAFDSLAHSLQEVLDKHKPKLHLDTLFLHGNLPFAKVGVPPPPPPPAPLLSPPSVSAHHQHQPATPTETETEDTAANDSPPPRTLPVRLLNIPVDRLRSTLSTLSLTELIDLVPHLVARSLPSPDTHPDKKKLFSVHHFFRYAEFEGKRFFEELDRDGDGQVTLEDLEVAMRKRRLPRRYARDFLRRTRSNLFSKSIGWKQFLSLMEQKEPTILRAYTTLCLSKSGTLHKNQILTSLKGAGLPANEDNAAAMLRYLNADSEESISYSHFRNFMLLLPSERLEDDPRNIWFEAATLVAVPPPVEISTGSVLKSALAGGLASALSTSVMHPIDSMKTRVQASSLSFPDLISTLPQIGLRGLYRGSIPAILGQFSSHGLRTGIFEASKLVLKSVAPTLSDIQVQSLSSFCSTILGTAVRIPCEVLKQRLQAGIFNNVGEAIVGTMQKDGPKGFFRGTGATLCREVPFYVAGMCLYAEAKKAAQHVLNRDLEPWETIAVGALSGGLAAVVTTPFDVMKTRMMTAPPGTPVSMQLIVFSILRNEGPLGLFKGAIPRFFWIAPLGAMNFAGYELAKKAMIQTESDSADCNKENNISQNRRHVLDCQTPCEGKGAATSKKRKNKPAGGFNLRKSIAWNPAFFTEQGVLDNTELSMLTGSQVKATRSPASGFSSTFSPLSRFGKSSNTSVLKEIGENSRGKFPSKCLSAENKGRKLFASSKASEQDERKALAGTQDKRSAKAIQKIPKKSEPSPSVVSRSRSTSSVTNVPKPTTRPATVTSECTHKVEGLPLKSKTERSSVTKSSGPTIGKDMVPPTVTTICQETNGSGKCETFSPYSQDNPSSSVVAPARISAKPSALRMPSPSVGFFTQGKASVSHSGTAQRNPERCFSGNISSVKPPRYKQPVDPKSRFHLTKQLPTNFSAASSLPVQSATSDSTPNVLASSLPGVEDATVCSLKQSLSESTVPYSEKSGNISYQEMPDDDFSLAGNGATTELSFRDNDDGRNSMPNECSVALSVGQDLNAICCSSTEPAEDSCFLKVICSSSEPSVGSNLTTSCISSPGCTPNDLNSQSKSDNGETAVDIENSLSGETSGTVCSSEGNNCTSATDSLRKSDSCHQQNMLVQSIHCTDQMPQFDSSTGIKPSLAYSQLDSNNSLCSEVQLTSSEGPDIDSEMELDTDDSFTVEEPPLLHVGDECDHDYRSAECSHMNLAAPSPCVDQEALAGNLTEKVDTADGRTESHHCSTQERRPILSEEQDTEDKIEFDTKLSSSEGASSIERIKSVGKSRTNTISKDHLKNLVPFTEEWLAVMEAFGEEVLEQKTGAVQNSPTDKAAPEPSPWSPVKRKAQDVGPFDCTKYSKNVRTKQQQQPTVLAIDSFCAALESLIVSVLAPFNSTSFSPFDCIYQSLPVTAQDFGTWCDMQSHKKVAAVKPVASRPSSRLRSFSMLQEDSTAIDSPRVTSLEEIILRRTKATRFTHPLSNSSTEIAATRLEDSGTHTTCDQKKADTGKGACWDNLTVSQSVRKPNVSAKNSLSYDGYSWRKYGQKQVKGSEFPRSYYKCTHPTCPVKRKVEMTPDGRIAEIVYNGEHNHPKPHPPRKPTLSTSVETLVATNDAGLENKLEGCDQAIGSDAVVEALRGGCHCLDGFRNGNEISDCKKRYAYAVIFIQEK</sequence>
<feature type="compositionally biased region" description="Basic and acidic residues" evidence="15">
    <location>
        <begin position="786"/>
        <end position="802"/>
    </location>
</feature>
<dbReference type="InterPro" id="IPR002048">
    <property type="entry name" value="EF_hand_dom"/>
</dbReference>
<dbReference type="InterPro" id="IPR023395">
    <property type="entry name" value="MCP_dom_sf"/>
</dbReference>
<dbReference type="HOGENOM" id="CLU_249733_0_0_1"/>
<dbReference type="FunFam" id="1.50.40.10:FF:000041">
    <property type="entry name" value="Mitochondrial substrate carrier family protein"/>
    <property type="match status" value="1"/>
</dbReference>
<accession>A0A0E0BMK1</accession>
<dbReference type="InterPro" id="IPR018247">
    <property type="entry name" value="EF_Hand_1_Ca_BS"/>
</dbReference>
<dbReference type="GO" id="GO:0005509">
    <property type="term" value="F:calcium ion binding"/>
    <property type="evidence" value="ECO:0007669"/>
    <property type="project" value="InterPro"/>
</dbReference>
<dbReference type="Pfam" id="PF00153">
    <property type="entry name" value="Mito_carr"/>
    <property type="match status" value="3"/>
</dbReference>
<dbReference type="PROSITE" id="PS50811">
    <property type="entry name" value="WRKY"/>
    <property type="match status" value="1"/>
</dbReference>
<dbReference type="Proteomes" id="UP000026961">
    <property type="component" value="Chromosome 12"/>
</dbReference>
<dbReference type="SUPFAM" id="SSF47473">
    <property type="entry name" value="EF-hand"/>
    <property type="match status" value="1"/>
</dbReference>
<organism evidence="18">
    <name type="scientific">Oryza glumipatula</name>
    <dbReference type="NCBI Taxonomy" id="40148"/>
    <lineage>
        <taxon>Eukaryota</taxon>
        <taxon>Viridiplantae</taxon>
        <taxon>Streptophyta</taxon>
        <taxon>Embryophyta</taxon>
        <taxon>Tracheophyta</taxon>
        <taxon>Spermatophyta</taxon>
        <taxon>Magnoliopsida</taxon>
        <taxon>Liliopsida</taxon>
        <taxon>Poales</taxon>
        <taxon>Poaceae</taxon>
        <taxon>BOP clade</taxon>
        <taxon>Oryzoideae</taxon>
        <taxon>Oryzeae</taxon>
        <taxon>Oryzinae</taxon>
        <taxon>Oryza</taxon>
    </lineage>
</organism>
<feature type="region of interest" description="Disordered" evidence="15">
    <location>
        <begin position="1388"/>
        <end position="1411"/>
    </location>
</feature>
<reference evidence="18" key="2">
    <citation type="submission" date="2018-05" db="EMBL/GenBank/DDBJ databases">
        <title>OgluRS3 (Oryza glumaepatula Reference Sequence Version 3).</title>
        <authorList>
            <person name="Zhang J."/>
            <person name="Kudrna D."/>
            <person name="Lee S."/>
            <person name="Talag J."/>
            <person name="Welchert J."/>
            <person name="Wing R.A."/>
        </authorList>
    </citation>
    <scope>NUCLEOTIDE SEQUENCE [LARGE SCALE GENOMIC DNA]</scope>
</reference>
<dbReference type="PANTHER" id="PTHR45667">
    <property type="entry name" value="S-ADENOSYLMETHIONINE MITOCHONDRIAL CARRIER PROTEIN"/>
    <property type="match status" value="1"/>
</dbReference>
<feature type="region of interest" description="Disordered" evidence="15">
    <location>
        <begin position="109"/>
        <end position="158"/>
    </location>
</feature>
<keyword evidence="8" id="KW-1133">Transmembrane helix</keyword>
<feature type="region of interest" description="Disordered" evidence="15">
    <location>
        <begin position="780"/>
        <end position="878"/>
    </location>
</feature>
<evidence type="ECO:0000259" key="16">
    <source>
        <dbReference type="PROSITE" id="PS50222"/>
    </source>
</evidence>
<feature type="repeat" description="Solcar" evidence="14">
    <location>
        <begin position="467"/>
        <end position="549"/>
    </location>
</feature>
<dbReference type="GO" id="GO:0003700">
    <property type="term" value="F:DNA-binding transcription factor activity"/>
    <property type="evidence" value="ECO:0007669"/>
    <property type="project" value="InterPro"/>
</dbReference>
<keyword evidence="9" id="KW-0805">Transcription regulation</keyword>
<dbReference type="Gene3D" id="2.20.25.80">
    <property type="entry name" value="WRKY domain"/>
    <property type="match status" value="1"/>
</dbReference>
<dbReference type="Gene3D" id="1.10.238.10">
    <property type="entry name" value="EF-hand"/>
    <property type="match status" value="1"/>
</dbReference>
<keyword evidence="19" id="KW-1185">Reference proteome</keyword>
<dbReference type="SMART" id="SM00774">
    <property type="entry name" value="WRKY"/>
    <property type="match status" value="1"/>
</dbReference>
<feature type="compositionally biased region" description="Polar residues" evidence="15">
    <location>
        <begin position="831"/>
        <end position="845"/>
    </location>
</feature>
<dbReference type="GO" id="GO:0005634">
    <property type="term" value="C:nucleus"/>
    <property type="evidence" value="ECO:0007669"/>
    <property type="project" value="UniProtKB-SubCell"/>
</dbReference>
<proteinExistence type="inferred from homology"/>
<comment type="subcellular location">
    <subcellularLocation>
        <location evidence="2">Mitochondrion inner membrane</location>
        <topology evidence="2">Multi-pass membrane protein</topology>
    </subcellularLocation>
    <subcellularLocation>
        <location evidence="1">Nucleus</location>
    </subcellularLocation>
</comment>
<keyword evidence="13" id="KW-0539">Nucleus</keyword>
<evidence type="ECO:0000256" key="6">
    <source>
        <dbReference type="ARBA" id="ARBA00022737"/>
    </source>
</evidence>
<dbReference type="FunFam" id="2.20.25.80:FF:000006">
    <property type="entry name" value="WRKY transcription factor"/>
    <property type="match status" value="1"/>
</dbReference>
<dbReference type="SUPFAM" id="SSF118290">
    <property type="entry name" value="WRKY DNA-binding domain"/>
    <property type="match status" value="1"/>
</dbReference>
<dbReference type="GO" id="GO:0043565">
    <property type="term" value="F:sequence-specific DNA binding"/>
    <property type="evidence" value="ECO:0007669"/>
    <property type="project" value="InterPro"/>
</dbReference>
<name>A0A0E0BMK1_9ORYZ</name>
<evidence type="ECO:0000256" key="15">
    <source>
        <dbReference type="SAM" id="MobiDB-lite"/>
    </source>
</evidence>
<feature type="repeat" description="Solcar" evidence="14">
    <location>
        <begin position="378"/>
        <end position="458"/>
    </location>
</feature>
<feature type="compositionally biased region" description="Basic and acidic residues" evidence="15">
    <location>
        <begin position="846"/>
        <end position="863"/>
    </location>
</feature>
<evidence type="ECO:0008006" key="20">
    <source>
        <dbReference type="Google" id="ProtNLM"/>
    </source>
</evidence>
<evidence type="ECO:0000256" key="12">
    <source>
        <dbReference type="ARBA" id="ARBA00023163"/>
    </source>
</evidence>
<feature type="compositionally biased region" description="Low complexity" evidence="15">
    <location>
        <begin position="815"/>
        <end position="830"/>
    </location>
</feature>
<feature type="domain" description="EF-hand" evidence="16">
    <location>
        <begin position="213"/>
        <end position="248"/>
    </location>
</feature>
<keyword evidence="10" id="KW-0238">DNA-binding</keyword>
<dbReference type="GO" id="GO:0055085">
    <property type="term" value="P:transmembrane transport"/>
    <property type="evidence" value="ECO:0007669"/>
    <property type="project" value="InterPro"/>
</dbReference>
<evidence type="ECO:0000256" key="14">
    <source>
        <dbReference type="PROSITE-ProRule" id="PRU00282"/>
    </source>
</evidence>
<dbReference type="PROSITE" id="PS00018">
    <property type="entry name" value="EF_HAND_1"/>
    <property type="match status" value="1"/>
</dbReference>
<evidence type="ECO:0000313" key="19">
    <source>
        <dbReference type="Proteomes" id="UP000026961"/>
    </source>
</evidence>
<evidence type="ECO:0000313" key="18">
    <source>
        <dbReference type="EnsemblPlants" id="OGLUM12G00050.3"/>
    </source>
</evidence>
<dbReference type="SUPFAM" id="SSF103506">
    <property type="entry name" value="Mitochondrial carrier"/>
    <property type="match status" value="1"/>
</dbReference>
<keyword evidence="11 14" id="KW-0472">Membrane</keyword>
<evidence type="ECO:0000259" key="17">
    <source>
        <dbReference type="PROSITE" id="PS50811"/>
    </source>
</evidence>
<evidence type="ECO:0000256" key="5">
    <source>
        <dbReference type="ARBA" id="ARBA00022692"/>
    </source>
</evidence>
<dbReference type="PROSITE" id="PS50222">
    <property type="entry name" value="EF_HAND_2"/>
    <property type="match status" value="1"/>
</dbReference>
<dbReference type="InterPro" id="IPR036576">
    <property type="entry name" value="WRKY_dom_sf"/>
</dbReference>
<feature type="compositionally biased region" description="Low complexity" evidence="15">
    <location>
        <begin position="123"/>
        <end position="139"/>
    </location>
</feature>
<dbReference type="PROSITE" id="PS50920">
    <property type="entry name" value="SOLCAR"/>
    <property type="match status" value="3"/>
</dbReference>
<evidence type="ECO:0000256" key="7">
    <source>
        <dbReference type="ARBA" id="ARBA00022837"/>
    </source>
</evidence>
<dbReference type="Pfam" id="PF03106">
    <property type="entry name" value="WRKY"/>
    <property type="match status" value="1"/>
</dbReference>
<keyword evidence="4" id="KW-0813">Transport</keyword>
<dbReference type="InterPro" id="IPR011992">
    <property type="entry name" value="EF-hand-dom_pair"/>
</dbReference>
<evidence type="ECO:0000256" key="9">
    <source>
        <dbReference type="ARBA" id="ARBA00023015"/>
    </source>
</evidence>
<evidence type="ECO:0000256" key="1">
    <source>
        <dbReference type="ARBA" id="ARBA00004123"/>
    </source>
</evidence>
<evidence type="ECO:0000256" key="8">
    <source>
        <dbReference type="ARBA" id="ARBA00022989"/>
    </source>
</evidence>